<gene>
    <name evidence="1" type="ORF">P7H09_20145</name>
</gene>
<accession>A0AAP5N1F7</accession>
<proteinExistence type="predicted"/>
<dbReference type="RefSeq" id="WP_036654387.1">
    <property type="nucleotide sequence ID" value="NZ_CP121102.1"/>
</dbReference>
<protein>
    <submittedName>
        <fullName evidence="1">Uncharacterized protein</fullName>
    </submittedName>
</protein>
<organism evidence="1 2">
    <name type="scientific">Paenibacillus larvae</name>
    <dbReference type="NCBI Taxonomy" id="1464"/>
    <lineage>
        <taxon>Bacteria</taxon>
        <taxon>Bacillati</taxon>
        <taxon>Bacillota</taxon>
        <taxon>Bacilli</taxon>
        <taxon>Bacillales</taxon>
        <taxon>Paenibacillaceae</taxon>
        <taxon>Paenibacillus</taxon>
    </lineage>
</organism>
<name>A0AAP5N1F7_9BACL</name>
<evidence type="ECO:0000313" key="2">
    <source>
        <dbReference type="Proteomes" id="UP001259239"/>
    </source>
</evidence>
<sequence length="107" mass="12506">MNQKELFTALHSIGLPVAYGEFQSPAPTPPFITYQFVYSRDMIADNFNYLEISNIQIELYTAKKEPATEKLVQEKLKELRFPYSKVETWIEDEKLRQVIYEIQLIGG</sequence>
<dbReference type="EMBL" id="JARQGV010000004">
    <property type="protein sequence ID" value="MDT2253486.1"/>
    <property type="molecule type" value="Genomic_DNA"/>
</dbReference>
<comment type="caution">
    <text evidence="1">The sequence shown here is derived from an EMBL/GenBank/DDBJ whole genome shotgun (WGS) entry which is preliminary data.</text>
</comment>
<evidence type="ECO:0000313" key="1">
    <source>
        <dbReference type="EMBL" id="MDT2253486.1"/>
    </source>
</evidence>
<dbReference type="AlphaFoldDB" id="A0AAP5N1F7"/>
<reference evidence="1" key="2">
    <citation type="submission" date="2023-03" db="EMBL/GenBank/DDBJ databases">
        <authorList>
            <person name="Obshta O."/>
            <person name="Zabrodski M.W."/>
            <person name="Soomro T."/>
            <person name="Wilson G."/>
            <person name="Masood F."/>
            <person name="Thebeau J."/>
            <person name="Bezerra Da Silva M.C."/>
            <person name="Raza F."/>
            <person name="Biganski S."/>
            <person name="Jose M."/>
            <person name="Camilli M."/>
            <person name="Kozii I.V."/>
            <person name="Kozii R.V."/>
            <person name="Simko E."/>
            <person name="Wood S.C."/>
        </authorList>
    </citation>
    <scope>NUCLEOTIDE SEQUENCE</scope>
    <source>
        <strain evidence="1">PL001</strain>
    </source>
</reference>
<reference evidence="1" key="1">
    <citation type="journal article" date="2023" name="J. Vet. Diagn. Invest.">
        <title>Oxytetracycline-resistant Paenibacillus larvae identified in commercial beekeeping operations in Saskatchewan using pooled honey sampling.</title>
        <authorList>
            <person name="Obshta O."/>
            <person name="Zabrodski M.W."/>
            <person name="Soomro T."/>
            <person name="Wilson G."/>
            <person name="Masood F."/>
            <person name="Thebeau J."/>
            <person name="Silva M.C.B."/>
            <person name="Biganski S."/>
            <person name="Kozii I.V."/>
            <person name="Koziy R.V."/>
            <person name="Raza M.F."/>
            <person name="Jose M.S."/>
            <person name="Simko E."/>
            <person name="Wood S.C."/>
        </authorList>
    </citation>
    <scope>NUCLEOTIDE SEQUENCE</scope>
    <source>
        <strain evidence="1">PL001</strain>
    </source>
</reference>
<dbReference type="Proteomes" id="UP001259239">
    <property type="component" value="Unassembled WGS sequence"/>
</dbReference>